<reference evidence="1 2" key="1">
    <citation type="submission" date="2019-05" db="EMBL/GenBank/DDBJ databases">
        <title>Another draft genome of Portunus trituberculatus and its Hox gene families provides insights of decapod evolution.</title>
        <authorList>
            <person name="Jeong J.-H."/>
            <person name="Song I."/>
            <person name="Kim S."/>
            <person name="Choi T."/>
            <person name="Kim D."/>
            <person name="Ryu S."/>
            <person name="Kim W."/>
        </authorList>
    </citation>
    <scope>NUCLEOTIDE SEQUENCE [LARGE SCALE GENOMIC DNA]</scope>
    <source>
        <tissue evidence="1">Muscle</tissue>
    </source>
</reference>
<organism evidence="1 2">
    <name type="scientific">Portunus trituberculatus</name>
    <name type="common">Swimming crab</name>
    <name type="synonym">Neptunus trituberculatus</name>
    <dbReference type="NCBI Taxonomy" id="210409"/>
    <lineage>
        <taxon>Eukaryota</taxon>
        <taxon>Metazoa</taxon>
        <taxon>Ecdysozoa</taxon>
        <taxon>Arthropoda</taxon>
        <taxon>Crustacea</taxon>
        <taxon>Multicrustacea</taxon>
        <taxon>Malacostraca</taxon>
        <taxon>Eumalacostraca</taxon>
        <taxon>Eucarida</taxon>
        <taxon>Decapoda</taxon>
        <taxon>Pleocyemata</taxon>
        <taxon>Brachyura</taxon>
        <taxon>Eubrachyura</taxon>
        <taxon>Portunoidea</taxon>
        <taxon>Portunidae</taxon>
        <taxon>Portuninae</taxon>
        <taxon>Portunus</taxon>
    </lineage>
</organism>
<protein>
    <submittedName>
        <fullName evidence="1">Uncharacterized protein</fullName>
    </submittedName>
</protein>
<dbReference type="AlphaFoldDB" id="A0A5B7JMH9"/>
<keyword evidence="2" id="KW-1185">Reference proteome</keyword>
<evidence type="ECO:0000313" key="2">
    <source>
        <dbReference type="Proteomes" id="UP000324222"/>
    </source>
</evidence>
<sequence length="30" mass="3418">MNMKACHGTKRLLGSHLFTFGNFFVTCTRV</sequence>
<dbReference type="Proteomes" id="UP000324222">
    <property type="component" value="Unassembled WGS sequence"/>
</dbReference>
<evidence type="ECO:0000313" key="1">
    <source>
        <dbReference type="EMBL" id="MPC95633.1"/>
    </source>
</evidence>
<gene>
    <name evidence="1" type="ORF">E2C01_090852</name>
</gene>
<dbReference type="EMBL" id="VSRR010102936">
    <property type="protein sequence ID" value="MPC95633.1"/>
    <property type="molecule type" value="Genomic_DNA"/>
</dbReference>
<comment type="caution">
    <text evidence="1">The sequence shown here is derived from an EMBL/GenBank/DDBJ whole genome shotgun (WGS) entry which is preliminary data.</text>
</comment>
<name>A0A5B7JMH9_PORTR</name>
<proteinExistence type="predicted"/>
<accession>A0A5B7JMH9</accession>